<reference evidence="3" key="1">
    <citation type="submission" date="2020-11" db="EMBL/GenBank/DDBJ databases">
        <authorList>
            <consortium name="DOE Joint Genome Institute"/>
            <person name="Ahrendt S."/>
            <person name="Riley R."/>
            <person name="Andreopoulos W."/>
            <person name="Labutti K."/>
            <person name="Pangilinan J."/>
            <person name="Ruiz-Duenas F.J."/>
            <person name="Barrasa J.M."/>
            <person name="Sanchez-Garcia M."/>
            <person name="Camarero S."/>
            <person name="Miyauchi S."/>
            <person name="Serrano A."/>
            <person name="Linde D."/>
            <person name="Babiker R."/>
            <person name="Drula E."/>
            <person name="Ayuso-Fernandez I."/>
            <person name="Pacheco R."/>
            <person name="Padilla G."/>
            <person name="Ferreira P."/>
            <person name="Barriuso J."/>
            <person name="Kellner H."/>
            <person name="Castanera R."/>
            <person name="Alfaro M."/>
            <person name="Ramirez L."/>
            <person name="Pisabarro A.G."/>
            <person name="Kuo A."/>
            <person name="Tritt A."/>
            <person name="Lipzen A."/>
            <person name="He G."/>
            <person name="Yan M."/>
            <person name="Ng V."/>
            <person name="Cullen D."/>
            <person name="Martin F."/>
            <person name="Rosso M.-N."/>
            <person name="Henrissat B."/>
            <person name="Hibbett D."/>
            <person name="Martinez A.T."/>
            <person name="Grigoriev I.V."/>
        </authorList>
    </citation>
    <scope>NUCLEOTIDE SEQUENCE</scope>
    <source>
        <strain evidence="3">CBS 506.95</strain>
    </source>
</reference>
<sequence>MHDSSARYPPPKCHPQTRMTIVNFFVEWTDAENPEELIYWLHAPFGHGKSAIMQTIIDRLIEEGRRDRVAGSFFFGHGKHGRDKLGYLLPSVAYQMAINLPANGPQFHHPPTVFIDGLDKCDTIDEQLAALDFITKSLLDHHRVPLRFLVASRPESYIRDGFEEARLRSISEQYQVPNDDAEMTVYAKSKFDEIFEKRSRIMTAAGIHRPWPSTDQINELVQRASGQYVFLDTIFRFVDAHRLNPADRLRTVFSRLADSTVFSEMDTIYRLILEQCTNEYWHFVMAIIGVVIFQQQDTNQWLKILAIDCTMACIAEITQYPTCQLQLAAESIAAVLKLEQLRDNVFPSFHHLSFYEFLTNKSRSGNFFCDPELSTKRWEGCICQAFTRSLAAETLLVEPVSKSLVKHVLHHHMPQTWAQTTSAELQELLLRGHSTIQWGTEDFTHWYHVVSLLTKMFATSSWLDDQTSRVRWLVGDFDTPFTIELHRQSLELWKDIADRAFAEMGGKLSKGLLELGKDPSFSASELAMATGLDAEECFLLQDLERMKYNVQGAVYGTQGVNIFIENQAKGWWDRLVGVECPESEREVQKVSLNFQLRPQ</sequence>
<name>A0A9P6EJ46_9AGAR</name>
<dbReference type="Pfam" id="PF24883">
    <property type="entry name" value="NPHP3_N"/>
    <property type="match status" value="1"/>
</dbReference>
<keyword evidence="4" id="KW-1185">Reference proteome</keyword>
<dbReference type="AlphaFoldDB" id="A0A9P6EJ46"/>
<protein>
    <recommendedName>
        <fullName evidence="2">Nephrocystin 3-like N-terminal domain-containing protein</fullName>
    </recommendedName>
</protein>
<feature type="domain" description="Nephrocystin 3-like N-terminal" evidence="2">
    <location>
        <begin position="25"/>
        <end position="102"/>
    </location>
</feature>
<organism evidence="3 4">
    <name type="scientific">Crepidotus variabilis</name>
    <dbReference type="NCBI Taxonomy" id="179855"/>
    <lineage>
        <taxon>Eukaryota</taxon>
        <taxon>Fungi</taxon>
        <taxon>Dikarya</taxon>
        <taxon>Basidiomycota</taxon>
        <taxon>Agaricomycotina</taxon>
        <taxon>Agaricomycetes</taxon>
        <taxon>Agaricomycetidae</taxon>
        <taxon>Agaricales</taxon>
        <taxon>Agaricineae</taxon>
        <taxon>Crepidotaceae</taxon>
        <taxon>Crepidotus</taxon>
    </lineage>
</organism>
<evidence type="ECO:0000256" key="1">
    <source>
        <dbReference type="ARBA" id="ARBA00022737"/>
    </source>
</evidence>
<proteinExistence type="predicted"/>
<dbReference type="OrthoDB" id="4760524at2759"/>
<dbReference type="PANTHER" id="PTHR10039:SF14">
    <property type="entry name" value="NACHT DOMAIN-CONTAINING PROTEIN"/>
    <property type="match status" value="1"/>
</dbReference>
<dbReference type="Proteomes" id="UP000807306">
    <property type="component" value="Unassembled WGS sequence"/>
</dbReference>
<keyword evidence="1" id="KW-0677">Repeat</keyword>
<gene>
    <name evidence="3" type="ORF">CPB83DRAFT_905257</name>
</gene>
<comment type="caution">
    <text evidence="3">The sequence shown here is derived from an EMBL/GenBank/DDBJ whole genome shotgun (WGS) entry which is preliminary data.</text>
</comment>
<accession>A0A9P6EJ46</accession>
<evidence type="ECO:0000313" key="4">
    <source>
        <dbReference type="Proteomes" id="UP000807306"/>
    </source>
</evidence>
<dbReference type="EMBL" id="MU157839">
    <property type="protein sequence ID" value="KAF9530633.1"/>
    <property type="molecule type" value="Genomic_DNA"/>
</dbReference>
<dbReference type="PANTHER" id="PTHR10039">
    <property type="entry name" value="AMELOGENIN"/>
    <property type="match status" value="1"/>
</dbReference>
<dbReference type="InterPro" id="IPR056884">
    <property type="entry name" value="NPHP3-like_N"/>
</dbReference>
<evidence type="ECO:0000313" key="3">
    <source>
        <dbReference type="EMBL" id="KAF9530633.1"/>
    </source>
</evidence>
<evidence type="ECO:0000259" key="2">
    <source>
        <dbReference type="Pfam" id="PF24883"/>
    </source>
</evidence>